<dbReference type="InterPro" id="IPR001360">
    <property type="entry name" value="Glyco_hydro_1"/>
</dbReference>
<evidence type="ECO:0000313" key="5">
    <source>
        <dbReference type="EMBL" id="RHF37372.1"/>
    </source>
</evidence>
<dbReference type="FunFam" id="3.20.20.80:FF:000004">
    <property type="entry name" value="Beta-glucosidase 6-phospho-beta-glucosidase"/>
    <property type="match status" value="1"/>
</dbReference>
<dbReference type="InterPro" id="IPR017853">
    <property type="entry name" value="GH"/>
</dbReference>
<name>A0A414NEJ7_9ACTN</name>
<gene>
    <name evidence="5" type="ORF">DW682_07150</name>
</gene>
<dbReference type="Pfam" id="PF00232">
    <property type="entry name" value="Glyco_hydro_1"/>
    <property type="match status" value="1"/>
</dbReference>
<comment type="caution">
    <text evidence="5">The sequence shown here is derived from an EMBL/GenBank/DDBJ whole genome shotgun (WGS) entry which is preliminary data.</text>
</comment>
<dbReference type="RefSeq" id="WP_118104559.1">
    <property type="nucleotide sequence ID" value="NZ_CABJEU010000002.1"/>
</dbReference>
<dbReference type="GO" id="GO:0005829">
    <property type="term" value="C:cytosol"/>
    <property type="evidence" value="ECO:0007669"/>
    <property type="project" value="TreeGrafter"/>
</dbReference>
<dbReference type="InParanoid" id="A0A414NEJ7"/>
<dbReference type="Gene3D" id="3.20.20.80">
    <property type="entry name" value="Glycosidases"/>
    <property type="match status" value="1"/>
</dbReference>
<evidence type="ECO:0000313" key="6">
    <source>
        <dbReference type="Proteomes" id="UP000283983"/>
    </source>
</evidence>
<dbReference type="SUPFAM" id="SSF51445">
    <property type="entry name" value="(Trans)glycosidases"/>
    <property type="match status" value="1"/>
</dbReference>
<dbReference type="EMBL" id="QSLJ01000002">
    <property type="protein sequence ID" value="RHF37372.1"/>
    <property type="molecule type" value="Genomic_DNA"/>
</dbReference>
<keyword evidence="2 5" id="KW-0378">Hydrolase</keyword>
<dbReference type="PANTHER" id="PTHR10353">
    <property type="entry name" value="GLYCOSYL HYDROLASE"/>
    <property type="match status" value="1"/>
</dbReference>
<dbReference type="InterPro" id="IPR033132">
    <property type="entry name" value="GH_1_N_CS"/>
</dbReference>
<sequence length="475" mass="54445">MKFPDGFLWGGATAANQFEGAWDVDGKGPSCMDMATNGNHHTPRQITPELDPNRLYPCHDGVDFYHHYKEDIALLAEMGFKCFRFSINWPRIYPTGFEDEPNEAGLEFYDRVFDELERYGIEPLVTLSHYEMPFAIARRQNGWASRGTIDLYVKYATTVMRRYRGRCRKWLTFNEINAGMMPIGMYMSLGILTGDPDLRHQPDNPQQRYQALHHQFVASALAVKAGHEIDLENKMGCMIAYMLAYPLTPNPADVELARERNQYRNYYCSDVQVRGEYPYFARRMWDEEGVEIDMAPGDLEILKQGTVDFYTHSYYQSQCASTDASQETSGNLLGGAKNPYLKETAWEWPIDPAGLRIMLNQVYERYQIPIMVVENGLGCRDEVGPDGAIEDDYRIEYLREHIKAMGEAIVDGVEVWGYTPWGCIDLVSNADGEMAKRYGFVYVDKHDDGTGTMARSRKKSFAWYQKVIESNGEVL</sequence>
<comment type="similarity">
    <text evidence="1 4">Belongs to the glycosyl hydrolase 1 family.</text>
</comment>
<dbReference type="AlphaFoldDB" id="A0A414NEJ7"/>
<dbReference type="Proteomes" id="UP000283983">
    <property type="component" value="Unassembled WGS sequence"/>
</dbReference>
<accession>A0A414NEJ7</accession>
<dbReference type="PANTHER" id="PTHR10353:SF296">
    <property type="entry name" value="6-PHOSPHO-BETA-GLUCOSIDASE"/>
    <property type="match status" value="1"/>
</dbReference>
<evidence type="ECO:0000256" key="3">
    <source>
        <dbReference type="ARBA" id="ARBA00023295"/>
    </source>
</evidence>
<keyword evidence="3" id="KW-0326">Glycosidase</keyword>
<reference evidence="5 6" key="1">
    <citation type="submission" date="2018-08" db="EMBL/GenBank/DDBJ databases">
        <title>A genome reference for cultivated species of the human gut microbiota.</title>
        <authorList>
            <person name="Zou Y."/>
            <person name="Xue W."/>
            <person name="Luo G."/>
        </authorList>
    </citation>
    <scope>NUCLEOTIDE SEQUENCE [LARGE SCALE GENOMIC DNA]</scope>
    <source>
        <strain evidence="5 6">AM25-33</strain>
    </source>
</reference>
<dbReference type="PROSITE" id="PS00653">
    <property type="entry name" value="GLYCOSYL_HYDROL_F1_2"/>
    <property type="match status" value="1"/>
</dbReference>
<dbReference type="GO" id="GO:0008422">
    <property type="term" value="F:beta-glucosidase activity"/>
    <property type="evidence" value="ECO:0007669"/>
    <property type="project" value="TreeGrafter"/>
</dbReference>
<keyword evidence="6" id="KW-1185">Reference proteome</keyword>
<protein>
    <submittedName>
        <fullName evidence="5">Glycoside hydrolase family 1 protein</fullName>
    </submittedName>
</protein>
<proteinExistence type="inferred from homology"/>
<organism evidence="5 6">
    <name type="scientific">Collinsella intestinalis</name>
    <dbReference type="NCBI Taxonomy" id="147207"/>
    <lineage>
        <taxon>Bacteria</taxon>
        <taxon>Bacillati</taxon>
        <taxon>Actinomycetota</taxon>
        <taxon>Coriobacteriia</taxon>
        <taxon>Coriobacteriales</taxon>
        <taxon>Coriobacteriaceae</taxon>
        <taxon>Collinsella</taxon>
    </lineage>
</organism>
<evidence type="ECO:0000256" key="1">
    <source>
        <dbReference type="ARBA" id="ARBA00010838"/>
    </source>
</evidence>
<evidence type="ECO:0000256" key="4">
    <source>
        <dbReference type="RuleBase" id="RU003690"/>
    </source>
</evidence>
<dbReference type="GO" id="GO:0016052">
    <property type="term" value="P:carbohydrate catabolic process"/>
    <property type="evidence" value="ECO:0007669"/>
    <property type="project" value="TreeGrafter"/>
</dbReference>
<dbReference type="PRINTS" id="PR00131">
    <property type="entry name" value="GLHYDRLASE1"/>
</dbReference>
<evidence type="ECO:0000256" key="2">
    <source>
        <dbReference type="ARBA" id="ARBA00022801"/>
    </source>
</evidence>